<reference evidence="6" key="2">
    <citation type="submission" date="2021-03" db="UniProtKB">
        <authorList>
            <consortium name="EnsemblPlants"/>
        </authorList>
    </citation>
    <scope>IDENTIFICATION</scope>
</reference>
<dbReference type="Gene3D" id="3.40.50.2000">
    <property type="entry name" value="Glycogen Phosphorylase B"/>
    <property type="match status" value="2"/>
</dbReference>
<dbReference type="Gramene" id="evm.model.07.1375">
    <property type="protein sequence ID" value="cds.evm.model.07.1375"/>
    <property type="gene ID" value="evm.TU.07.1375"/>
</dbReference>
<dbReference type="EMBL" id="UZAU01000664">
    <property type="status" value="NOT_ANNOTATED_CDS"/>
    <property type="molecule type" value="Genomic_DNA"/>
</dbReference>
<keyword evidence="3 4" id="KW-0808">Transferase</keyword>
<protein>
    <recommendedName>
        <fullName evidence="5">Glycosyltransferase</fullName>
        <ecNumber evidence="5">2.4.1.-</ecNumber>
    </recommendedName>
</protein>
<dbReference type="PANTHER" id="PTHR48048">
    <property type="entry name" value="GLYCOSYLTRANSFERASE"/>
    <property type="match status" value="1"/>
</dbReference>
<dbReference type="CDD" id="cd03784">
    <property type="entry name" value="GT1_Gtf-like"/>
    <property type="match status" value="1"/>
</dbReference>
<sequence>MMRKKLPSISNHIVFLSNPEIGNLVPTVQFAQRLLHHHPNFSATILLITVPQRPVVNTFIQSLPTIAPNIQLVHLPHVDTPTPDQIATFTLASISHHPHLDAPSTGSTSELGYISLLIKKQMPSVKQIMVDLNSTKSGSKSGRVVALFVDMFCTPMIDVADELGIPCYLFLASPATFLGFMLELPTLDPQHIFESEAKLRVGSFAKPLPCKVLPSTVLKRRDGYSWYLYHARRYTETKGIVINTFQDLEPYALDSISKMDGVPRIFPIGPIIDDNGPIKWHPEKANFQSLISWLDNQPTSSVVFLCFGSMRSLNEAQVREIAIGLERAGYRFLWSLREPPKTKLAISSDYVDLVKVLPNGFLNITNGMGLVCGWVPQVKILAHKAVGGFVSHCGWNSILESLWHGVPITTWPIFAEQQMNAFEIVEELGLATKIRLDYREQSNLVTADEVVKGINDLMRENNKVRENVKVMKEKSRMTLMQNGSSQQLLKALVEELIASS</sequence>
<dbReference type="PANTHER" id="PTHR48048:SF81">
    <property type="entry name" value="GLYCOSYLTRANSFERASE"/>
    <property type="match status" value="1"/>
</dbReference>
<dbReference type="Pfam" id="PF00201">
    <property type="entry name" value="UDPGT"/>
    <property type="match status" value="1"/>
</dbReference>
<dbReference type="InterPro" id="IPR035595">
    <property type="entry name" value="UDP_glycos_trans_CS"/>
</dbReference>
<reference evidence="6" key="1">
    <citation type="submission" date="2018-11" db="EMBL/GenBank/DDBJ databases">
        <authorList>
            <person name="Grassa J C."/>
        </authorList>
    </citation>
    <scope>NUCLEOTIDE SEQUENCE [LARGE SCALE GENOMIC DNA]</scope>
</reference>
<dbReference type="EnsemblPlants" id="evm.model.07.1375">
    <property type="protein sequence ID" value="cds.evm.model.07.1375"/>
    <property type="gene ID" value="evm.TU.07.1375"/>
</dbReference>
<evidence type="ECO:0000313" key="7">
    <source>
        <dbReference type="Proteomes" id="UP000596661"/>
    </source>
</evidence>
<dbReference type="FunFam" id="3.40.50.2000:FF:000056">
    <property type="entry name" value="Glycosyltransferase"/>
    <property type="match status" value="1"/>
</dbReference>
<proteinExistence type="inferred from homology"/>
<dbReference type="OrthoDB" id="5835829at2759"/>
<dbReference type="OMA" id="ANHERIM"/>
<dbReference type="PROSITE" id="PS00375">
    <property type="entry name" value="UDPGT"/>
    <property type="match status" value="1"/>
</dbReference>
<comment type="similarity">
    <text evidence="1 4">Belongs to the UDP-glycosyltransferase family.</text>
</comment>
<dbReference type="InterPro" id="IPR002213">
    <property type="entry name" value="UDP_glucos_trans"/>
</dbReference>
<keyword evidence="2 4" id="KW-0328">Glycosyltransferase</keyword>
<evidence type="ECO:0000256" key="4">
    <source>
        <dbReference type="RuleBase" id="RU003718"/>
    </source>
</evidence>
<dbReference type="SUPFAM" id="SSF53756">
    <property type="entry name" value="UDP-Glycosyltransferase/glycogen phosphorylase"/>
    <property type="match status" value="1"/>
</dbReference>
<organism evidence="6 7">
    <name type="scientific">Cannabis sativa</name>
    <name type="common">Hemp</name>
    <name type="synonym">Marijuana</name>
    <dbReference type="NCBI Taxonomy" id="3483"/>
    <lineage>
        <taxon>Eukaryota</taxon>
        <taxon>Viridiplantae</taxon>
        <taxon>Streptophyta</taxon>
        <taxon>Embryophyta</taxon>
        <taxon>Tracheophyta</taxon>
        <taxon>Spermatophyta</taxon>
        <taxon>Magnoliopsida</taxon>
        <taxon>eudicotyledons</taxon>
        <taxon>Gunneridae</taxon>
        <taxon>Pentapetalae</taxon>
        <taxon>rosids</taxon>
        <taxon>fabids</taxon>
        <taxon>Rosales</taxon>
        <taxon>Cannabaceae</taxon>
        <taxon>Cannabis</taxon>
    </lineage>
</organism>
<dbReference type="Proteomes" id="UP000596661">
    <property type="component" value="Chromosome 7"/>
</dbReference>
<keyword evidence="7" id="KW-1185">Reference proteome</keyword>
<evidence type="ECO:0000256" key="1">
    <source>
        <dbReference type="ARBA" id="ARBA00009995"/>
    </source>
</evidence>
<name>A0A803Q2E1_CANSA</name>
<dbReference type="InterPro" id="IPR050481">
    <property type="entry name" value="UDP-glycosyltransf_plant"/>
</dbReference>
<evidence type="ECO:0000313" key="6">
    <source>
        <dbReference type="EnsemblPlants" id="cds.evm.model.07.1375"/>
    </source>
</evidence>
<evidence type="ECO:0000256" key="5">
    <source>
        <dbReference type="RuleBase" id="RU362057"/>
    </source>
</evidence>
<dbReference type="AlphaFoldDB" id="A0A803Q2E1"/>
<evidence type="ECO:0000256" key="2">
    <source>
        <dbReference type="ARBA" id="ARBA00022676"/>
    </source>
</evidence>
<accession>A0A803Q2E1</accession>
<dbReference type="EC" id="2.4.1.-" evidence="5"/>
<dbReference type="GO" id="GO:0035251">
    <property type="term" value="F:UDP-glucosyltransferase activity"/>
    <property type="evidence" value="ECO:0007669"/>
    <property type="project" value="InterPro"/>
</dbReference>
<evidence type="ECO:0000256" key="3">
    <source>
        <dbReference type="ARBA" id="ARBA00022679"/>
    </source>
</evidence>